<evidence type="ECO:0000313" key="2">
    <source>
        <dbReference type="EMBL" id="KAF7343875.1"/>
    </source>
</evidence>
<accession>A0A8H6XLJ7</accession>
<evidence type="ECO:0000256" key="1">
    <source>
        <dbReference type="SAM" id="Phobius"/>
    </source>
</evidence>
<organism evidence="2 3">
    <name type="scientific">Mycena sanguinolenta</name>
    <dbReference type="NCBI Taxonomy" id="230812"/>
    <lineage>
        <taxon>Eukaryota</taxon>
        <taxon>Fungi</taxon>
        <taxon>Dikarya</taxon>
        <taxon>Basidiomycota</taxon>
        <taxon>Agaricomycotina</taxon>
        <taxon>Agaricomycetes</taxon>
        <taxon>Agaricomycetidae</taxon>
        <taxon>Agaricales</taxon>
        <taxon>Marasmiineae</taxon>
        <taxon>Mycenaceae</taxon>
        <taxon>Mycena</taxon>
    </lineage>
</organism>
<gene>
    <name evidence="2" type="ORF">MSAN_01968800</name>
</gene>
<evidence type="ECO:0000313" key="3">
    <source>
        <dbReference type="Proteomes" id="UP000623467"/>
    </source>
</evidence>
<keyword evidence="3" id="KW-1185">Reference proteome</keyword>
<reference evidence="2" key="1">
    <citation type="submission" date="2020-05" db="EMBL/GenBank/DDBJ databases">
        <title>Mycena genomes resolve the evolution of fungal bioluminescence.</title>
        <authorList>
            <person name="Tsai I.J."/>
        </authorList>
    </citation>
    <scope>NUCLEOTIDE SEQUENCE</scope>
    <source>
        <strain evidence="2">160909Yilan</strain>
    </source>
</reference>
<feature type="transmembrane region" description="Helical" evidence="1">
    <location>
        <begin position="57"/>
        <end position="82"/>
    </location>
</feature>
<dbReference type="EMBL" id="JACAZH010000022">
    <property type="protein sequence ID" value="KAF7343875.1"/>
    <property type="molecule type" value="Genomic_DNA"/>
</dbReference>
<dbReference type="Proteomes" id="UP000623467">
    <property type="component" value="Unassembled WGS sequence"/>
</dbReference>
<name>A0A8H6XLJ7_9AGAR</name>
<dbReference type="OrthoDB" id="3000063at2759"/>
<dbReference type="AlphaFoldDB" id="A0A8H6XLJ7"/>
<feature type="transmembrane region" description="Helical" evidence="1">
    <location>
        <begin position="103"/>
        <end position="125"/>
    </location>
</feature>
<keyword evidence="1" id="KW-1133">Transmembrane helix</keyword>
<feature type="transmembrane region" description="Helical" evidence="1">
    <location>
        <begin position="223"/>
        <end position="244"/>
    </location>
</feature>
<feature type="transmembrane region" description="Helical" evidence="1">
    <location>
        <begin position="12"/>
        <end position="37"/>
    </location>
</feature>
<comment type="caution">
    <text evidence="2">The sequence shown here is derived from an EMBL/GenBank/DDBJ whole genome shotgun (WGS) entry which is preliminary data.</text>
</comment>
<proteinExistence type="predicted"/>
<protein>
    <submittedName>
        <fullName evidence="2">Uncharacterized protein</fullName>
    </submittedName>
</protein>
<keyword evidence="1" id="KW-0472">Membrane</keyword>
<keyword evidence="1" id="KW-0812">Transmembrane</keyword>
<sequence>MPALSRSDPLFGLIYYVLGGWFIGSSFVMLLEGILITQACSFVGNYYAWYTDDSLRIKITVAGLFFLTVLKTIQSFAITWINSILYMQDPAGTVALEKDWYQVINIPLGALIAAYVQTYYCYRFGDGFNSPKASVIARSGKSSNWFAAHVSCTFATDLLITGASTFFLLKAREKAHSHTRKLISGLIKICCQTALPATAATLLELICSRIGGKSLKLQATNSIVLVLLDTIPIIYAFVSTPLFLKTYAQRPPRLLQDWEIATPTTPVEVAVERLDSGIRLGQSNCLPSAESRYTQIETAHSAYGDFDSKKGPDVL</sequence>